<feature type="region of interest" description="Disordered" evidence="1">
    <location>
        <begin position="54"/>
        <end position="99"/>
    </location>
</feature>
<evidence type="ECO:0000313" key="3">
    <source>
        <dbReference type="Proteomes" id="UP000580250"/>
    </source>
</evidence>
<evidence type="ECO:0000256" key="1">
    <source>
        <dbReference type="SAM" id="MobiDB-lite"/>
    </source>
</evidence>
<sequence>MRFSQTKEDKYKDQMLIKQSINATNQVALGLARLSKENKETNAAFAANTRKNNEELDALKTENRNLKIEAEKDKKNEKPPPKETKNVYHEKEKKTEQKIDKCEGDALGEATKGNIRPAVKQGAKVGGDLLATGVKRFCKSKAKLLSFACDPLVDGVKSEIVDPEIDLACKKHLN</sequence>
<name>A0A6V7TV25_MELEN</name>
<gene>
    <name evidence="2" type="ORF">MENT_LOCUS4834</name>
</gene>
<dbReference type="AlphaFoldDB" id="A0A6V7TV25"/>
<protein>
    <submittedName>
        <fullName evidence="2">Uncharacterized protein</fullName>
    </submittedName>
</protein>
<proteinExistence type="predicted"/>
<reference evidence="2 3" key="1">
    <citation type="submission" date="2020-08" db="EMBL/GenBank/DDBJ databases">
        <authorList>
            <person name="Koutsovoulos G."/>
            <person name="Danchin GJ E."/>
        </authorList>
    </citation>
    <scope>NUCLEOTIDE SEQUENCE [LARGE SCALE GENOMIC DNA]</scope>
</reference>
<organism evidence="2 3">
    <name type="scientific">Meloidogyne enterolobii</name>
    <name type="common">Root-knot nematode worm</name>
    <name type="synonym">Meloidogyne mayaguensis</name>
    <dbReference type="NCBI Taxonomy" id="390850"/>
    <lineage>
        <taxon>Eukaryota</taxon>
        <taxon>Metazoa</taxon>
        <taxon>Ecdysozoa</taxon>
        <taxon>Nematoda</taxon>
        <taxon>Chromadorea</taxon>
        <taxon>Rhabditida</taxon>
        <taxon>Tylenchina</taxon>
        <taxon>Tylenchomorpha</taxon>
        <taxon>Tylenchoidea</taxon>
        <taxon>Meloidogynidae</taxon>
        <taxon>Meloidogyninae</taxon>
        <taxon>Meloidogyne</taxon>
    </lineage>
</organism>
<dbReference type="Proteomes" id="UP000580250">
    <property type="component" value="Unassembled WGS sequence"/>
</dbReference>
<evidence type="ECO:0000313" key="2">
    <source>
        <dbReference type="EMBL" id="CAD2135768.1"/>
    </source>
</evidence>
<comment type="caution">
    <text evidence="2">The sequence shown here is derived from an EMBL/GenBank/DDBJ whole genome shotgun (WGS) entry which is preliminary data.</text>
</comment>
<dbReference type="EMBL" id="CAJEWN010000017">
    <property type="protein sequence ID" value="CAD2135768.1"/>
    <property type="molecule type" value="Genomic_DNA"/>
</dbReference>
<accession>A0A6V7TV25</accession>